<evidence type="ECO:0000313" key="1">
    <source>
        <dbReference type="EMBL" id="UPM44493.1"/>
    </source>
</evidence>
<dbReference type="AlphaFoldDB" id="A0A8U0A902"/>
<dbReference type="Proteomes" id="UP000831768">
    <property type="component" value="Plasmid unnamed1"/>
</dbReference>
<accession>A0A8U0A902</accession>
<dbReference type="RefSeq" id="WP_247995147.1">
    <property type="nucleotide sequence ID" value="NZ_CP096020.1"/>
</dbReference>
<protein>
    <recommendedName>
        <fullName evidence="3">PIN domain-containing protein</fullName>
    </recommendedName>
</protein>
<evidence type="ECO:0000313" key="2">
    <source>
        <dbReference type="Proteomes" id="UP000831768"/>
    </source>
</evidence>
<name>A0A8U0A902_9EURY</name>
<geneLocation type="plasmid" evidence="1 2">
    <name>unnamed1</name>
</geneLocation>
<dbReference type="EMBL" id="CP096020">
    <property type="protein sequence ID" value="UPM44493.1"/>
    <property type="molecule type" value="Genomic_DNA"/>
</dbReference>
<proteinExistence type="predicted"/>
<keyword evidence="2" id="KW-1185">Reference proteome</keyword>
<organism evidence="1 2">
    <name type="scientific">Halocatena salina</name>
    <dbReference type="NCBI Taxonomy" id="2934340"/>
    <lineage>
        <taxon>Archaea</taxon>
        <taxon>Methanobacteriati</taxon>
        <taxon>Methanobacteriota</taxon>
        <taxon>Stenosarchaea group</taxon>
        <taxon>Halobacteria</taxon>
        <taxon>Halobacteriales</taxon>
        <taxon>Natronomonadaceae</taxon>
        <taxon>Halocatena</taxon>
    </lineage>
</organism>
<sequence length="65" mass="7300">MNRIPTAIDDEHEQQIVLKAVTYFEDGMIPFDTFYAATAETRELPICSFDKTYEDVDPAPVGTTA</sequence>
<reference evidence="1" key="1">
    <citation type="submission" date="2022-04" db="EMBL/GenBank/DDBJ databases">
        <title>Halocatena sp. nov., isolated from a salt lake.</title>
        <authorList>
            <person name="Cui H.-L."/>
        </authorList>
    </citation>
    <scope>NUCLEOTIDE SEQUENCE</scope>
    <source>
        <strain evidence="1">AD-1</strain>
        <plasmid evidence="1">unnamed1</plasmid>
    </source>
</reference>
<dbReference type="KEGG" id="haad:MW046_13710"/>
<keyword evidence="1" id="KW-0614">Plasmid</keyword>
<evidence type="ECO:0008006" key="3">
    <source>
        <dbReference type="Google" id="ProtNLM"/>
    </source>
</evidence>
<gene>
    <name evidence="1" type="ORF">MW046_13710</name>
</gene>
<dbReference type="GeneID" id="71929123"/>